<accession>A0A1Y2I004</accession>
<name>A0A1Y2I004_9FUNG</name>
<keyword evidence="4" id="KW-1185">Reference proteome</keyword>
<feature type="compositionally biased region" description="Acidic residues" evidence="1">
    <location>
        <begin position="374"/>
        <end position="403"/>
    </location>
</feature>
<evidence type="ECO:0000259" key="2">
    <source>
        <dbReference type="Pfam" id="PF12937"/>
    </source>
</evidence>
<dbReference type="SUPFAM" id="SSF81383">
    <property type="entry name" value="F-box domain"/>
    <property type="match status" value="1"/>
</dbReference>
<sequence>MSASTSAPSSHCGYDPAITASVMTTAASDHRGHLHPRPATVRRRTLTTPSLLRIHGTQSDLLSRLPVELGLHIMDLLANTPPAYRFGSAALGNSSSPSACTSTRTLCACAVVCRYWARLALDDSIWQRHFSRVVAARLFHVDPGVLHPMCDFAGLPRPNGMVPSVAGSSSAGSGSGEWADNDDDDDEEEDGAYYLTDRDLIGLLSARVHLGVLDAASLHSLRWCMSLPPAALRDPALAHRRTLILDHLMRTTYPAWLAPYPPLNFRWLSKWKYACAVARADTRRVVLTSAELVRLCFYMHFNDWDNATLTRGGGVFPGRLPPTNVSVFCADGQYRTTYYPPDSPIRMYWHWITDRMDGSVVAAAPFVRDMSHWDDDEVSEDDEDEDESSSNDEDDSDDDDEHVSEDGRTNSTTASGWSLRPLMPVGPMTPVAAPSSGPGAGHVSHSMVMPAAMAHAQYPVSPAPAPTSAAMADGRASTTSWVGYSRASLARIPPAHARFLSESRFIGRPELPLASTRHHRYRESLLQVDNYLPLTISRNPSTGQWVMLNRYYIFESLQQPVGPGIAWVAIADQHQPYQQHQHIWPPGGDHHHQYGHHPAHPVYPHYP</sequence>
<dbReference type="Pfam" id="PF12937">
    <property type="entry name" value="F-box-like"/>
    <property type="match status" value="1"/>
</dbReference>
<gene>
    <name evidence="3" type="ORF">BCR44DRAFT_1509484</name>
</gene>
<feature type="domain" description="F-box" evidence="2">
    <location>
        <begin position="62"/>
        <end position="130"/>
    </location>
</feature>
<reference evidence="3 4" key="1">
    <citation type="submission" date="2016-07" db="EMBL/GenBank/DDBJ databases">
        <title>Pervasive Adenine N6-methylation of Active Genes in Fungi.</title>
        <authorList>
            <consortium name="DOE Joint Genome Institute"/>
            <person name="Mondo S.J."/>
            <person name="Dannebaum R.O."/>
            <person name="Kuo R.C."/>
            <person name="Labutti K."/>
            <person name="Haridas S."/>
            <person name="Kuo A."/>
            <person name="Salamov A."/>
            <person name="Ahrendt S.R."/>
            <person name="Lipzen A."/>
            <person name="Sullivan W."/>
            <person name="Andreopoulos W.B."/>
            <person name="Clum A."/>
            <person name="Lindquist E."/>
            <person name="Daum C."/>
            <person name="Ramamoorthy G.K."/>
            <person name="Gryganskyi A."/>
            <person name="Culley D."/>
            <person name="Magnuson J.K."/>
            <person name="James T.Y."/>
            <person name="O'Malley M.A."/>
            <person name="Stajich J.E."/>
            <person name="Spatafora J.W."/>
            <person name="Visel A."/>
            <person name="Grigoriev I.V."/>
        </authorList>
    </citation>
    <scope>NUCLEOTIDE SEQUENCE [LARGE SCALE GENOMIC DNA]</scope>
    <source>
        <strain evidence="3 4">PL171</strain>
    </source>
</reference>
<evidence type="ECO:0000313" key="3">
    <source>
        <dbReference type="EMBL" id="ORZ40187.1"/>
    </source>
</evidence>
<evidence type="ECO:0000313" key="4">
    <source>
        <dbReference type="Proteomes" id="UP000193411"/>
    </source>
</evidence>
<feature type="region of interest" description="Disordered" evidence="1">
    <location>
        <begin position="163"/>
        <end position="187"/>
    </location>
</feature>
<dbReference type="InterPro" id="IPR001810">
    <property type="entry name" value="F-box_dom"/>
</dbReference>
<comment type="caution">
    <text evidence="3">The sequence shown here is derived from an EMBL/GenBank/DDBJ whole genome shotgun (WGS) entry which is preliminary data.</text>
</comment>
<organism evidence="3 4">
    <name type="scientific">Catenaria anguillulae PL171</name>
    <dbReference type="NCBI Taxonomy" id="765915"/>
    <lineage>
        <taxon>Eukaryota</taxon>
        <taxon>Fungi</taxon>
        <taxon>Fungi incertae sedis</taxon>
        <taxon>Blastocladiomycota</taxon>
        <taxon>Blastocladiomycetes</taxon>
        <taxon>Blastocladiales</taxon>
        <taxon>Catenariaceae</taxon>
        <taxon>Catenaria</taxon>
    </lineage>
</organism>
<dbReference type="Proteomes" id="UP000193411">
    <property type="component" value="Unassembled WGS sequence"/>
</dbReference>
<dbReference type="AlphaFoldDB" id="A0A1Y2I004"/>
<dbReference type="OrthoDB" id="10600683at2759"/>
<protein>
    <recommendedName>
        <fullName evidence="2">F-box domain-containing protein</fullName>
    </recommendedName>
</protein>
<dbReference type="EMBL" id="MCFL01000003">
    <property type="protein sequence ID" value="ORZ40187.1"/>
    <property type="molecule type" value="Genomic_DNA"/>
</dbReference>
<feature type="region of interest" description="Disordered" evidence="1">
    <location>
        <begin position="371"/>
        <end position="443"/>
    </location>
</feature>
<evidence type="ECO:0000256" key="1">
    <source>
        <dbReference type="SAM" id="MobiDB-lite"/>
    </source>
</evidence>
<dbReference type="Gene3D" id="1.20.1280.50">
    <property type="match status" value="1"/>
</dbReference>
<proteinExistence type="predicted"/>
<dbReference type="InterPro" id="IPR036047">
    <property type="entry name" value="F-box-like_dom_sf"/>
</dbReference>